<organism evidence="8 9">
    <name type="scientific">Streptomonospora litoralis</name>
    <dbReference type="NCBI Taxonomy" id="2498135"/>
    <lineage>
        <taxon>Bacteria</taxon>
        <taxon>Bacillati</taxon>
        <taxon>Actinomycetota</taxon>
        <taxon>Actinomycetes</taxon>
        <taxon>Streptosporangiales</taxon>
        <taxon>Nocardiopsidaceae</taxon>
        <taxon>Streptomonospora</taxon>
    </lineage>
</organism>
<proteinExistence type="inferred from homology"/>
<feature type="region of interest" description="Disordered" evidence="5">
    <location>
        <begin position="59"/>
        <end position="88"/>
    </location>
</feature>
<dbReference type="PROSITE" id="PS51935">
    <property type="entry name" value="NLPC_P60"/>
    <property type="match status" value="1"/>
</dbReference>
<feature type="chain" id="PRO_5020768228" evidence="6">
    <location>
        <begin position="35"/>
        <end position="338"/>
    </location>
</feature>
<comment type="similarity">
    <text evidence="1">Belongs to the peptidase C40 family.</text>
</comment>
<dbReference type="AlphaFoldDB" id="A0A4P6PZV9"/>
<dbReference type="Gene3D" id="6.10.250.3150">
    <property type="match status" value="1"/>
</dbReference>
<feature type="region of interest" description="Disordered" evidence="5">
    <location>
        <begin position="155"/>
        <end position="184"/>
    </location>
</feature>
<dbReference type="Proteomes" id="UP000292235">
    <property type="component" value="Chromosome"/>
</dbReference>
<gene>
    <name evidence="8" type="ORF">EKD16_10055</name>
</gene>
<feature type="region of interest" description="Disordered" evidence="5">
    <location>
        <begin position="199"/>
        <end position="218"/>
    </location>
</feature>
<dbReference type="Pfam" id="PF00877">
    <property type="entry name" value="NLPC_P60"/>
    <property type="match status" value="1"/>
</dbReference>
<evidence type="ECO:0000256" key="3">
    <source>
        <dbReference type="ARBA" id="ARBA00022801"/>
    </source>
</evidence>
<name>A0A4P6PZV9_9ACTN</name>
<dbReference type="GO" id="GO:0006508">
    <property type="term" value="P:proteolysis"/>
    <property type="evidence" value="ECO:0007669"/>
    <property type="project" value="UniProtKB-KW"/>
</dbReference>
<keyword evidence="4" id="KW-0788">Thiol protease</keyword>
<dbReference type="SUPFAM" id="SSF54001">
    <property type="entry name" value="Cysteine proteinases"/>
    <property type="match status" value="1"/>
</dbReference>
<evidence type="ECO:0000256" key="5">
    <source>
        <dbReference type="SAM" id="MobiDB-lite"/>
    </source>
</evidence>
<reference evidence="8 9" key="1">
    <citation type="submission" date="2019-02" db="EMBL/GenBank/DDBJ databases">
        <authorList>
            <person name="Khodamoradi S."/>
            <person name="Hahnke R.L."/>
            <person name="Kaempfer P."/>
            <person name="Schumann P."/>
            <person name="Rohde M."/>
            <person name="Steinert M."/>
            <person name="Luzhetskyy A."/>
            <person name="Wink J."/>
            <person name="Ruckert C."/>
        </authorList>
    </citation>
    <scope>NUCLEOTIDE SEQUENCE [LARGE SCALE GENOMIC DNA]</scope>
    <source>
        <strain evidence="8 9">M2</strain>
    </source>
</reference>
<keyword evidence="6" id="KW-0732">Signal</keyword>
<feature type="signal peptide" evidence="6">
    <location>
        <begin position="1"/>
        <end position="34"/>
    </location>
</feature>
<protein>
    <submittedName>
        <fullName evidence="8">Putative endopeptidase</fullName>
        <ecNumber evidence="8">3.4.-.-</ecNumber>
    </submittedName>
</protein>
<dbReference type="Gene3D" id="3.90.1720.10">
    <property type="entry name" value="endopeptidase domain like (from Nostoc punctiforme)"/>
    <property type="match status" value="1"/>
</dbReference>
<dbReference type="InterPro" id="IPR000064">
    <property type="entry name" value="NLP_P60_dom"/>
</dbReference>
<dbReference type="GO" id="GO:0008234">
    <property type="term" value="F:cysteine-type peptidase activity"/>
    <property type="evidence" value="ECO:0007669"/>
    <property type="project" value="UniProtKB-KW"/>
</dbReference>
<dbReference type="RefSeq" id="WP_207391485.1">
    <property type="nucleotide sequence ID" value="NZ_CP036455.1"/>
</dbReference>
<dbReference type="PANTHER" id="PTHR47359">
    <property type="entry name" value="PEPTIDOGLYCAN DL-ENDOPEPTIDASE CWLO"/>
    <property type="match status" value="1"/>
</dbReference>
<keyword evidence="2" id="KW-0645">Protease</keyword>
<evidence type="ECO:0000256" key="4">
    <source>
        <dbReference type="ARBA" id="ARBA00022807"/>
    </source>
</evidence>
<evidence type="ECO:0000259" key="7">
    <source>
        <dbReference type="PROSITE" id="PS51935"/>
    </source>
</evidence>
<feature type="domain" description="NlpC/P60" evidence="7">
    <location>
        <begin position="221"/>
        <end position="338"/>
    </location>
</feature>
<keyword evidence="3 8" id="KW-0378">Hydrolase</keyword>
<evidence type="ECO:0000256" key="2">
    <source>
        <dbReference type="ARBA" id="ARBA00022670"/>
    </source>
</evidence>
<accession>A0A4P6PZV9</accession>
<evidence type="ECO:0000256" key="1">
    <source>
        <dbReference type="ARBA" id="ARBA00007074"/>
    </source>
</evidence>
<dbReference type="EC" id="3.4.-.-" evidence="8"/>
<evidence type="ECO:0000313" key="8">
    <source>
        <dbReference type="EMBL" id="QBI53798.1"/>
    </source>
</evidence>
<evidence type="ECO:0000313" key="9">
    <source>
        <dbReference type="Proteomes" id="UP000292235"/>
    </source>
</evidence>
<feature type="compositionally biased region" description="Basic and acidic residues" evidence="5">
    <location>
        <begin position="63"/>
        <end position="88"/>
    </location>
</feature>
<feature type="compositionally biased region" description="Gly residues" evidence="5">
    <location>
        <begin position="203"/>
        <end position="215"/>
    </location>
</feature>
<dbReference type="InterPro" id="IPR051794">
    <property type="entry name" value="PG_Endopeptidase_C40"/>
</dbReference>
<dbReference type="KEGG" id="strr:EKD16_10055"/>
<dbReference type="PANTHER" id="PTHR47359:SF3">
    <property type="entry name" value="NLP_P60 DOMAIN-CONTAINING PROTEIN-RELATED"/>
    <property type="match status" value="1"/>
</dbReference>
<dbReference type="InterPro" id="IPR038765">
    <property type="entry name" value="Papain-like_cys_pep_sf"/>
</dbReference>
<dbReference type="EMBL" id="CP036455">
    <property type="protein sequence ID" value="QBI53798.1"/>
    <property type="molecule type" value="Genomic_DNA"/>
</dbReference>
<evidence type="ECO:0000256" key="6">
    <source>
        <dbReference type="SAM" id="SignalP"/>
    </source>
</evidence>
<keyword evidence="9" id="KW-1185">Reference proteome</keyword>
<sequence length="338" mass="35751" precursor="true">MDERHERGSFRRHLATVGFVAAGALILSTSAAVAEPTADEVRNKIEKLEEEHAELAEKYNQAKQDHDAAKEKLEDLKKDKQETQDKIDGMQGDIRALANAAYTNADYGSPAYLLSSSGPEAALEQAADLGYLSENQRQTLVDYNEEKEKLDDLTAEAADTEDTAKDKLDEAEEAKDEAATKIEEQEDILSDLTAEEAAAATSGVGGGSSGGGGASYTGSASGSAGAALDFIYAQIGDSYSLGANGPDVWDCSSLVQAAWSQGGVSLPRTTYSQVNAGTSVSWGAMQPGDLIFFYDGPSHVGMYVGNGKMVHASNPSKPVAEVSLSGYYQSNFHSAVRP</sequence>